<dbReference type="PANTHER" id="PTHR24248">
    <property type="entry name" value="ADRENERGIC RECEPTOR-RELATED G-PROTEIN COUPLED RECEPTOR"/>
    <property type="match status" value="1"/>
</dbReference>
<reference evidence="13" key="1">
    <citation type="submission" date="2022-11" db="UniProtKB">
        <authorList>
            <consortium name="WormBaseParasite"/>
        </authorList>
    </citation>
    <scope>IDENTIFICATION</scope>
</reference>
<organism evidence="12 13">
    <name type="scientific">Romanomermis culicivorax</name>
    <name type="common">Nematode worm</name>
    <dbReference type="NCBI Taxonomy" id="13658"/>
    <lineage>
        <taxon>Eukaryota</taxon>
        <taxon>Metazoa</taxon>
        <taxon>Ecdysozoa</taxon>
        <taxon>Nematoda</taxon>
        <taxon>Enoplea</taxon>
        <taxon>Dorylaimia</taxon>
        <taxon>Mermithida</taxon>
        <taxon>Mermithoidea</taxon>
        <taxon>Mermithidae</taxon>
        <taxon>Romanomermis</taxon>
    </lineage>
</organism>
<sequence length="400" mass="46231">MITFFQLVYILVVILLTVMTVVGNALILAAVRLNPKLRQIHASVLITSLAAADLLVGATVMPMAVVDLWTGGRWLLGPLICRLWTSMDVVCSTASITTLCLISIDRYIGITKPLEYSFLVTRKRLWFAVILAWLFSLTVLLTCMKLEPILNIESSINYNNSTINNISVLKIDLQQQEPIDQKCHVGDQLNYIIYSIFLSFFFPLSIMLFVNFRMYRLTVLRNKRFVRTDKNVIMRICSRVENDHLCKQLDEHTKKIKLRPPKKIKLKNEKNRNLRNEGHYFKGYQNQRSGADRFSPNSTADKQTLKKFRRQYKAAFTTVLIVGLFVFCWLPFFTLFMIKTPTLNFEELVTPGPKKVVRSPAAIMAPLHEESSNDEENNMVITKKYNERINFYLPPIEFKE</sequence>
<dbReference type="WBParaSite" id="nRc.2.0.1.t01714-RA">
    <property type="protein sequence ID" value="nRc.2.0.1.t01714-RA"/>
    <property type="gene ID" value="nRc.2.0.1.g01714"/>
</dbReference>
<evidence type="ECO:0000256" key="2">
    <source>
        <dbReference type="ARBA" id="ARBA00022475"/>
    </source>
</evidence>
<evidence type="ECO:0000259" key="11">
    <source>
        <dbReference type="PROSITE" id="PS50262"/>
    </source>
</evidence>
<keyword evidence="2" id="KW-1003">Cell membrane</keyword>
<feature type="transmembrane region" description="Helical" evidence="10">
    <location>
        <begin position="84"/>
        <end position="104"/>
    </location>
</feature>
<dbReference type="OMA" id="WRIFRTA"/>
<keyword evidence="4 10" id="KW-1133">Transmembrane helix</keyword>
<evidence type="ECO:0000256" key="8">
    <source>
        <dbReference type="ARBA" id="ARBA00023224"/>
    </source>
</evidence>
<keyword evidence="12" id="KW-1185">Reference proteome</keyword>
<accession>A0A915HJT9</accession>
<dbReference type="GO" id="GO:0043410">
    <property type="term" value="P:positive regulation of MAPK cascade"/>
    <property type="evidence" value="ECO:0007669"/>
    <property type="project" value="TreeGrafter"/>
</dbReference>
<evidence type="ECO:0000256" key="1">
    <source>
        <dbReference type="ARBA" id="ARBA00004651"/>
    </source>
</evidence>
<evidence type="ECO:0000256" key="5">
    <source>
        <dbReference type="ARBA" id="ARBA00023040"/>
    </source>
</evidence>
<evidence type="ECO:0000256" key="4">
    <source>
        <dbReference type="ARBA" id="ARBA00022989"/>
    </source>
</evidence>
<dbReference type="GO" id="GO:0007200">
    <property type="term" value="P:phospholipase C-activating G protein-coupled receptor signaling pathway"/>
    <property type="evidence" value="ECO:0007669"/>
    <property type="project" value="TreeGrafter"/>
</dbReference>
<dbReference type="InterPro" id="IPR017452">
    <property type="entry name" value="GPCR_Rhodpsn_7TM"/>
</dbReference>
<feature type="domain" description="G-protein coupled receptors family 1 profile" evidence="11">
    <location>
        <begin position="23"/>
        <end position="338"/>
    </location>
</feature>
<evidence type="ECO:0000313" key="12">
    <source>
        <dbReference type="Proteomes" id="UP000887565"/>
    </source>
</evidence>
<feature type="transmembrane region" description="Helical" evidence="10">
    <location>
        <begin position="6"/>
        <end position="31"/>
    </location>
</feature>
<keyword evidence="8 9" id="KW-0807">Transducer</keyword>
<keyword evidence="5 9" id="KW-0297">G-protein coupled receptor</keyword>
<evidence type="ECO:0000256" key="9">
    <source>
        <dbReference type="RuleBase" id="RU000688"/>
    </source>
</evidence>
<protein>
    <submittedName>
        <fullName evidence="13">G-protein coupled receptors family 1 profile domain-containing protein</fullName>
    </submittedName>
</protein>
<dbReference type="Proteomes" id="UP000887565">
    <property type="component" value="Unplaced"/>
</dbReference>
<comment type="similarity">
    <text evidence="9">Belongs to the G-protein coupled receptor 1 family.</text>
</comment>
<keyword evidence="6 10" id="KW-0472">Membrane</keyword>
<dbReference type="AlphaFoldDB" id="A0A915HJT9"/>
<dbReference type="PROSITE" id="PS00237">
    <property type="entry name" value="G_PROTEIN_RECEP_F1_1"/>
    <property type="match status" value="1"/>
</dbReference>
<evidence type="ECO:0000313" key="13">
    <source>
        <dbReference type="WBParaSite" id="nRc.2.0.1.t01714-RA"/>
    </source>
</evidence>
<dbReference type="GO" id="GO:0071880">
    <property type="term" value="P:adenylate cyclase-activating adrenergic receptor signaling pathway"/>
    <property type="evidence" value="ECO:0007669"/>
    <property type="project" value="TreeGrafter"/>
</dbReference>
<proteinExistence type="inferred from homology"/>
<keyword evidence="3 9" id="KW-0812">Transmembrane</keyword>
<dbReference type="GO" id="GO:0007204">
    <property type="term" value="P:positive regulation of cytosolic calcium ion concentration"/>
    <property type="evidence" value="ECO:0007669"/>
    <property type="project" value="TreeGrafter"/>
</dbReference>
<evidence type="ECO:0000256" key="10">
    <source>
        <dbReference type="SAM" id="Phobius"/>
    </source>
</evidence>
<evidence type="ECO:0000256" key="6">
    <source>
        <dbReference type="ARBA" id="ARBA00023136"/>
    </source>
</evidence>
<dbReference type="GO" id="GO:0005886">
    <property type="term" value="C:plasma membrane"/>
    <property type="evidence" value="ECO:0007669"/>
    <property type="project" value="UniProtKB-SubCell"/>
</dbReference>
<feature type="transmembrane region" description="Helical" evidence="10">
    <location>
        <begin position="125"/>
        <end position="142"/>
    </location>
</feature>
<feature type="transmembrane region" description="Helical" evidence="10">
    <location>
        <begin position="43"/>
        <end position="64"/>
    </location>
</feature>
<dbReference type="PROSITE" id="PS50262">
    <property type="entry name" value="G_PROTEIN_RECEP_F1_2"/>
    <property type="match status" value="1"/>
</dbReference>
<comment type="subcellular location">
    <subcellularLocation>
        <location evidence="1">Cell membrane</location>
        <topology evidence="1">Multi-pass membrane protein</topology>
    </subcellularLocation>
</comment>
<keyword evidence="7 9" id="KW-0675">Receptor</keyword>
<dbReference type="InterPro" id="IPR000276">
    <property type="entry name" value="GPCR_Rhodpsn"/>
</dbReference>
<evidence type="ECO:0000256" key="7">
    <source>
        <dbReference type="ARBA" id="ARBA00023170"/>
    </source>
</evidence>
<name>A0A915HJT9_ROMCU</name>
<dbReference type="GO" id="GO:0004937">
    <property type="term" value="F:alpha1-adrenergic receptor activity"/>
    <property type="evidence" value="ECO:0007669"/>
    <property type="project" value="TreeGrafter"/>
</dbReference>
<dbReference type="PANTHER" id="PTHR24248:SF72">
    <property type="entry name" value="G-PROTEIN COUPLED RECEPTORS FAMILY 1 PROFILE DOMAIN-CONTAINING PROTEIN"/>
    <property type="match status" value="1"/>
</dbReference>
<dbReference type="GO" id="GO:0007267">
    <property type="term" value="P:cell-cell signaling"/>
    <property type="evidence" value="ECO:0007669"/>
    <property type="project" value="TreeGrafter"/>
</dbReference>
<evidence type="ECO:0000256" key="3">
    <source>
        <dbReference type="ARBA" id="ARBA00022692"/>
    </source>
</evidence>
<feature type="transmembrane region" description="Helical" evidence="10">
    <location>
        <begin position="314"/>
        <end position="338"/>
    </location>
</feature>
<dbReference type="SUPFAM" id="SSF81321">
    <property type="entry name" value="Family A G protein-coupled receptor-like"/>
    <property type="match status" value="1"/>
</dbReference>
<dbReference type="PRINTS" id="PR00237">
    <property type="entry name" value="GPCRRHODOPSN"/>
</dbReference>
<dbReference type="Gene3D" id="1.20.1070.10">
    <property type="entry name" value="Rhodopsin 7-helix transmembrane proteins"/>
    <property type="match status" value="1"/>
</dbReference>
<dbReference type="Pfam" id="PF00001">
    <property type="entry name" value="7tm_1"/>
    <property type="match status" value="1"/>
</dbReference>
<feature type="transmembrane region" description="Helical" evidence="10">
    <location>
        <begin position="191"/>
        <end position="212"/>
    </location>
</feature>